<keyword evidence="1" id="KW-0723">Serine/threonine-protein kinase</keyword>
<name>A0ABQ3REY4_STRRR</name>
<dbReference type="PANTHER" id="PTHR35526:SF3">
    <property type="entry name" value="ANTI-SIGMA-F FACTOR RSBW"/>
    <property type="match status" value="1"/>
</dbReference>
<dbReference type="PANTHER" id="PTHR35526">
    <property type="entry name" value="ANTI-SIGMA-F FACTOR RSBW-RELATED"/>
    <property type="match status" value="1"/>
</dbReference>
<evidence type="ECO:0000313" key="5">
    <source>
        <dbReference type="Proteomes" id="UP000646738"/>
    </source>
</evidence>
<dbReference type="InterPro" id="IPR050267">
    <property type="entry name" value="Anti-sigma-factor_SerPK"/>
</dbReference>
<gene>
    <name evidence="4" type="ORF">Srubr_42320</name>
</gene>
<dbReference type="CDD" id="cd16936">
    <property type="entry name" value="HATPase_RsbW-like"/>
    <property type="match status" value="1"/>
</dbReference>
<keyword evidence="1" id="KW-0418">Kinase</keyword>
<proteinExistence type="predicted"/>
<evidence type="ECO:0000256" key="2">
    <source>
        <dbReference type="SAM" id="MobiDB-lite"/>
    </source>
</evidence>
<dbReference type="EMBL" id="BNEA01000015">
    <property type="protein sequence ID" value="GHI54386.1"/>
    <property type="molecule type" value="Genomic_DNA"/>
</dbReference>
<protein>
    <recommendedName>
        <fullName evidence="3">Histidine kinase/HSP90-like ATPase domain-containing protein</fullName>
    </recommendedName>
</protein>
<evidence type="ECO:0000313" key="4">
    <source>
        <dbReference type="EMBL" id="GHI54386.1"/>
    </source>
</evidence>
<organism evidence="4 5">
    <name type="scientific">Streptomyces rubradiris</name>
    <name type="common">Streptomyces achromogenes subsp. rubradiris</name>
    <dbReference type="NCBI Taxonomy" id="285531"/>
    <lineage>
        <taxon>Bacteria</taxon>
        <taxon>Bacillati</taxon>
        <taxon>Actinomycetota</taxon>
        <taxon>Actinomycetes</taxon>
        <taxon>Kitasatosporales</taxon>
        <taxon>Streptomycetaceae</taxon>
        <taxon>Streptomyces</taxon>
    </lineage>
</organism>
<comment type="caution">
    <text evidence="4">The sequence shown here is derived from an EMBL/GenBank/DDBJ whole genome shotgun (WGS) entry which is preliminary data.</text>
</comment>
<reference evidence="5" key="1">
    <citation type="submission" date="2023-07" db="EMBL/GenBank/DDBJ databases">
        <title>Whole genome shotgun sequence of Streptomyces achromogenes subsp. rubradiris NBRC 14000.</title>
        <authorList>
            <person name="Komaki H."/>
            <person name="Tamura T."/>
        </authorList>
    </citation>
    <scope>NUCLEOTIDE SEQUENCE [LARGE SCALE GENOMIC DNA]</scope>
    <source>
        <strain evidence="5">NBRC 14000</strain>
    </source>
</reference>
<keyword evidence="1" id="KW-0808">Transferase</keyword>
<dbReference type="Gene3D" id="3.30.565.10">
    <property type="entry name" value="Histidine kinase-like ATPase, C-terminal domain"/>
    <property type="match status" value="1"/>
</dbReference>
<dbReference type="Pfam" id="PF13581">
    <property type="entry name" value="HATPase_c_2"/>
    <property type="match status" value="1"/>
</dbReference>
<sequence>MPETATRAGGTGHPGETSPREPVSAARARQLVRAALSVWNLSDLADDGALIVSESVTNAVQHTRRDSIRVVMDRPDRVRARIGVVDFPKARPEREVRGLDDDGGRGLASVGEPAEERGTDPLPWGKRVWAELRKAHG</sequence>
<dbReference type="Proteomes" id="UP000646738">
    <property type="component" value="Unassembled WGS sequence"/>
</dbReference>
<keyword evidence="5" id="KW-1185">Reference proteome</keyword>
<dbReference type="InterPro" id="IPR003594">
    <property type="entry name" value="HATPase_dom"/>
</dbReference>
<evidence type="ECO:0000259" key="3">
    <source>
        <dbReference type="Pfam" id="PF13581"/>
    </source>
</evidence>
<feature type="region of interest" description="Disordered" evidence="2">
    <location>
        <begin position="93"/>
        <end position="123"/>
    </location>
</feature>
<evidence type="ECO:0000256" key="1">
    <source>
        <dbReference type="ARBA" id="ARBA00022527"/>
    </source>
</evidence>
<feature type="compositionally biased region" description="Basic and acidic residues" evidence="2">
    <location>
        <begin position="93"/>
        <end position="104"/>
    </location>
</feature>
<dbReference type="InterPro" id="IPR036890">
    <property type="entry name" value="HATPase_C_sf"/>
</dbReference>
<feature type="region of interest" description="Disordered" evidence="2">
    <location>
        <begin position="1"/>
        <end position="26"/>
    </location>
</feature>
<feature type="domain" description="Histidine kinase/HSP90-like ATPase" evidence="3">
    <location>
        <begin position="20"/>
        <end position="108"/>
    </location>
</feature>
<accession>A0ABQ3REY4</accession>